<dbReference type="Proteomes" id="UP000886998">
    <property type="component" value="Unassembled WGS sequence"/>
</dbReference>
<gene>
    <name evidence="2" type="ORF">TNIN_133331</name>
</gene>
<accession>A0A8X7CRM5</accession>
<dbReference type="AlphaFoldDB" id="A0A8X7CRM5"/>
<evidence type="ECO:0000313" key="3">
    <source>
        <dbReference type="Proteomes" id="UP000886998"/>
    </source>
</evidence>
<dbReference type="EMBL" id="BMAV01023069">
    <property type="protein sequence ID" value="GFY78573.1"/>
    <property type="molecule type" value="Genomic_DNA"/>
</dbReference>
<keyword evidence="3" id="KW-1185">Reference proteome</keyword>
<organism evidence="2 3">
    <name type="scientific">Trichonephila inaurata madagascariensis</name>
    <dbReference type="NCBI Taxonomy" id="2747483"/>
    <lineage>
        <taxon>Eukaryota</taxon>
        <taxon>Metazoa</taxon>
        <taxon>Ecdysozoa</taxon>
        <taxon>Arthropoda</taxon>
        <taxon>Chelicerata</taxon>
        <taxon>Arachnida</taxon>
        <taxon>Araneae</taxon>
        <taxon>Araneomorphae</taxon>
        <taxon>Entelegynae</taxon>
        <taxon>Araneoidea</taxon>
        <taxon>Nephilidae</taxon>
        <taxon>Trichonephila</taxon>
        <taxon>Trichonephila inaurata</taxon>
    </lineage>
</organism>
<evidence type="ECO:0000313" key="2">
    <source>
        <dbReference type="EMBL" id="GFY78573.1"/>
    </source>
</evidence>
<feature type="region of interest" description="Disordered" evidence="1">
    <location>
        <begin position="67"/>
        <end position="101"/>
    </location>
</feature>
<reference evidence="2" key="1">
    <citation type="submission" date="2020-08" db="EMBL/GenBank/DDBJ databases">
        <title>Multicomponent nature underlies the extraordinary mechanical properties of spider dragline silk.</title>
        <authorList>
            <person name="Kono N."/>
            <person name="Nakamura H."/>
            <person name="Mori M."/>
            <person name="Yoshida Y."/>
            <person name="Ohtoshi R."/>
            <person name="Malay A.D."/>
            <person name="Moran D.A.P."/>
            <person name="Tomita M."/>
            <person name="Numata K."/>
            <person name="Arakawa K."/>
        </authorList>
    </citation>
    <scope>NUCLEOTIDE SEQUENCE</scope>
</reference>
<protein>
    <submittedName>
        <fullName evidence="2">Uncharacterized protein</fullName>
    </submittedName>
</protein>
<name>A0A8X7CRM5_9ARAC</name>
<proteinExistence type="predicted"/>
<sequence>MEETNIKTSECNSLLRDLRKTTKKNIFFDLKKDKTQIKIDLDYVYKNCTKEEKDSWCVNLAGKRLSRHVSNTQGDGKKRNSKSNKSANAEKQKRERIQKNK</sequence>
<comment type="caution">
    <text evidence="2">The sequence shown here is derived from an EMBL/GenBank/DDBJ whole genome shotgun (WGS) entry which is preliminary data.</text>
</comment>
<evidence type="ECO:0000256" key="1">
    <source>
        <dbReference type="SAM" id="MobiDB-lite"/>
    </source>
</evidence>
<feature type="compositionally biased region" description="Basic and acidic residues" evidence="1">
    <location>
        <begin position="88"/>
        <end position="101"/>
    </location>
</feature>